<dbReference type="Proteomes" id="UP000199399">
    <property type="component" value="Unassembled WGS sequence"/>
</dbReference>
<dbReference type="RefSeq" id="WP_093739012.1">
    <property type="nucleotide sequence ID" value="NZ_FNBP01000001.1"/>
</dbReference>
<gene>
    <name evidence="3" type="ORF">SAMN04489759_101614</name>
</gene>
<dbReference type="AlphaFoldDB" id="A0A1G7JAI4"/>
<feature type="signal peptide" evidence="1">
    <location>
        <begin position="1"/>
        <end position="23"/>
    </location>
</feature>
<feature type="domain" description="ABC-type transport auxiliary lipoprotein component" evidence="2">
    <location>
        <begin position="29"/>
        <end position="183"/>
    </location>
</feature>
<feature type="chain" id="PRO_5011540314" description="ABC-type transport auxiliary lipoprotein component domain-containing protein" evidence="1">
    <location>
        <begin position="24"/>
        <end position="188"/>
    </location>
</feature>
<dbReference type="Pfam" id="PF03886">
    <property type="entry name" value="ABC_trans_aux"/>
    <property type="match status" value="1"/>
</dbReference>
<name>A0A1G7JAI4_9RHOB</name>
<sequence length="188" mass="20145">MTVVKTFTTLGLLVLLVACGGTAERFTVSAPAVSEKMSIAFSAVEVRDVSLPTYAAAEEISLKLADGRLVSSTDVLWADSPERAVALELSQNLARLTGQQVASEPWPFEAFPDARVEVRFAELVATEAGDFRASGQFFVAVRDGRRERSGLFDLSVPFNPEGGPNAIAAARGQLVLDLARYIARNGLK</sequence>
<evidence type="ECO:0000313" key="4">
    <source>
        <dbReference type="Proteomes" id="UP000199399"/>
    </source>
</evidence>
<dbReference type="PROSITE" id="PS51257">
    <property type="entry name" value="PROKAR_LIPOPROTEIN"/>
    <property type="match status" value="1"/>
</dbReference>
<keyword evidence="4" id="KW-1185">Reference proteome</keyword>
<dbReference type="STRING" id="218672.SAMN04489759_101614"/>
<dbReference type="EMBL" id="FNBP01000001">
    <property type="protein sequence ID" value="SDF21915.1"/>
    <property type="molecule type" value="Genomic_DNA"/>
</dbReference>
<proteinExistence type="predicted"/>
<organism evidence="3 4">
    <name type="scientific">Sulfitobacter delicatus</name>
    <dbReference type="NCBI Taxonomy" id="218672"/>
    <lineage>
        <taxon>Bacteria</taxon>
        <taxon>Pseudomonadati</taxon>
        <taxon>Pseudomonadota</taxon>
        <taxon>Alphaproteobacteria</taxon>
        <taxon>Rhodobacterales</taxon>
        <taxon>Roseobacteraceae</taxon>
        <taxon>Sulfitobacter</taxon>
    </lineage>
</organism>
<protein>
    <recommendedName>
        <fullName evidence="2">ABC-type transport auxiliary lipoprotein component domain-containing protein</fullName>
    </recommendedName>
</protein>
<dbReference type="InterPro" id="IPR005586">
    <property type="entry name" value="ABC_trans_aux"/>
</dbReference>
<keyword evidence="1" id="KW-0732">Signal</keyword>
<evidence type="ECO:0000313" key="3">
    <source>
        <dbReference type="EMBL" id="SDF21915.1"/>
    </source>
</evidence>
<dbReference type="OrthoDB" id="7858211at2"/>
<reference evidence="4" key="1">
    <citation type="submission" date="2016-10" db="EMBL/GenBank/DDBJ databases">
        <authorList>
            <person name="Varghese N."/>
            <person name="Submissions S."/>
        </authorList>
    </citation>
    <scope>NUCLEOTIDE SEQUENCE [LARGE SCALE GENOMIC DNA]</scope>
    <source>
        <strain evidence="4">DSM 16477</strain>
    </source>
</reference>
<accession>A0A1G7JAI4</accession>
<evidence type="ECO:0000259" key="2">
    <source>
        <dbReference type="Pfam" id="PF03886"/>
    </source>
</evidence>
<evidence type="ECO:0000256" key="1">
    <source>
        <dbReference type="SAM" id="SignalP"/>
    </source>
</evidence>
<dbReference type="Gene3D" id="3.40.50.10610">
    <property type="entry name" value="ABC-type transport auxiliary lipoprotein component"/>
    <property type="match status" value="1"/>
</dbReference>
<dbReference type="SUPFAM" id="SSF159594">
    <property type="entry name" value="XCC0632-like"/>
    <property type="match status" value="1"/>
</dbReference>